<protein>
    <submittedName>
        <fullName evidence="2">Uncharacterized protein</fullName>
    </submittedName>
</protein>
<organism evidence="1 2">
    <name type="scientific">Romanomermis culicivorax</name>
    <name type="common">Nematode worm</name>
    <dbReference type="NCBI Taxonomy" id="13658"/>
    <lineage>
        <taxon>Eukaryota</taxon>
        <taxon>Metazoa</taxon>
        <taxon>Ecdysozoa</taxon>
        <taxon>Nematoda</taxon>
        <taxon>Enoplea</taxon>
        <taxon>Dorylaimia</taxon>
        <taxon>Mermithida</taxon>
        <taxon>Mermithoidea</taxon>
        <taxon>Mermithidae</taxon>
        <taxon>Romanomermis</taxon>
    </lineage>
</organism>
<evidence type="ECO:0000313" key="1">
    <source>
        <dbReference type="Proteomes" id="UP000887565"/>
    </source>
</evidence>
<dbReference type="WBParaSite" id="nRc.2.0.1.t43196-RA">
    <property type="protein sequence ID" value="nRc.2.0.1.t43196-RA"/>
    <property type="gene ID" value="nRc.2.0.1.g43196"/>
</dbReference>
<keyword evidence="1" id="KW-1185">Reference proteome</keyword>
<accession>A0A915KWL5</accession>
<evidence type="ECO:0000313" key="2">
    <source>
        <dbReference type="WBParaSite" id="nRc.2.0.1.t43196-RA"/>
    </source>
</evidence>
<name>A0A915KWL5_ROMCU</name>
<dbReference type="AlphaFoldDB" id="A0A915KWL5"/>
<sequence length="91" mass="10804">MYDLTNAQCTIDKKLKDAEQNPIMYVHLGMEAIHWFYHSPAMGQIWMLPHNEIYNAIVLMFEQPMPQPIPFYQFGTCKQCREKSMSEFLSR</sequence>
<dbReference type="Proteomes" id="UP000887565">
    <property type="component" value="Unplaced"/>
</dbReference>
<proteinExistence type="predicted"/>
<reference evidence="2" key="1">
    <citation type="submission" date="2022-11" db="UniProtKB">
        <authorList>
            <consortium name="WormBaseParasite"/>
        </authorList>
    </citation>
    <scope>IDENTIFICATION</scope>
</reference>